<dbReference type="SUPFAM" id="SSF160631">
    <property type="entry name" value="SMI1/KNR4-like"/>
    <property type="match status" value="1"/>
</dbReference>
<proteinExistence type="predicted"/>
<keyword evidence="4" id="KW-1185">Reference proteome</keyword>
<organism evidence="1 3">
    <name type="scientific">Enterococcus moraviensis ATCC BAA-383</name>
    <dbReference type="NCBI Taxonomy" id="1158609"/>
    <lineage>
        <taxon>Bacteria</taxon>
        <taxon>Bacillati</taxon>
        <taxon>Bacillota</taxon>
        <taxon>Bacilli</taxon>
        <taxon>Lactobacillales</taxon>
        <taxon>Enterococcaceae</taxon>
        <taxon>Enterococcus</taxon>
    </lineage>
</organism>
<dbReference type="RefSeq" id="WP_010764281.1">
    <property type="nucleotide sequence ID" value="NZ_ASWB01000001.1"/>
</dbReference>
<comment type="caution">
    <text evidence="1">The sequence shown here is derived from an EMBL/GenBank/DDBJ whole genome shotgun (WGS) entry which is preliminary data.</text>
</comment>
<dbReference type="InterPro" id="IPR037883">
    <property type="entry name" value="Knr4/Smi1-like_sf"/>
</dbReference>
<dbReference type="EMBL" id="ASWB01000001">
    <property type="protein sequence ID" value="EOT73985.1"/>
    <property type="molecule type" value="Genomic_DNA"/>
</dbReference>
<evidence type="ECO:0000313" key="2">
    <source>
        <dbReference type="EMBL" id="EOT73985.1"/>
    </source>
</evidence>
<dbReference type="PATRIC" id="fig|1158609.3.peg.847"/>
<dbReference type="Proteomes" id="UP000014157">
    <property type="component" value="Unassembled WGS sequence"/>
</dbReference>
<dbReference type="OrthoDB" id="2361629at2"/>
<gene>
    <name evidence="2" type="ORF">I586_00981</name>
    <name evidence="1" type="ORF">UAY_00885</name>
</gene>
<evidence type="ECO:0000313" key="4">
    <source>
        <dbReference type="Proteomes" id="UP000014157"/>
    </source>
</evidence>
<dbReference type="EMBL" id="AJAS01000008">
    <property type="protein sequence ID" value="EOI03138.1"/>
    <property type="molecule type" value="Genomic_DNA"/>
</dbReference>
<evidence type="ECO:0000313" key="3">
    <source>
        <dbReference type="Proteomes" id="UP000013781"/>
    </source>
</evidence>
<name>R2T6U4_9ENTE</name>
<evidence type="ECO:0008006" key="5">
    <source>
        <dbReference type="Google" id="ProtNLM"/>
    </source>
</evidence>
<reference evidence="1 3" key="1">
    <citation type="submission" date="2013-02" db="EMBL/GenBank/DDBJ databases">
        <title>The Genome Sequence of Enterococcus moraviensis BAA-383.</title>
        <authorList>
            <consortium name="The Broad Institute Genome Sequencing Platform"/>
            <consortium name="The Broad Institute Genome Sequencing Center for Infectious Disease"/>
            <person name="Earl A.M."/>
            <person name="Gilmore M.S."/>
            <person name="Lebreton F."/>
            <person name="Walker B."/>
            <person name="Young S.K."/>
            <person name="Zeng Q."/>
            <person name="Gargeya S."/>
            <person name="Fitzgerald M."/>
            <person name="Haas B."/>
            <person name="Abouelleil A."/>
            <person name="Alvarado L."/>
            <person name="Arachchi H.M."/>
            <person name="Berlin A.M."/>
            <person name="Chapman S.B."/>
            <person name="Dewar J."/>
            <person name="Goldberg J."/>
            <person name="Griggs A."/>
            <person name="Gujja S."/>
            <person name="Hansen M."/>
            <person name="Howarth C."/>
            <person name="Imamovic A."/>
            <person name="Larimer J."/>
            <person name="McCowan C."/>
            <person name="Murphy C."/>
            <person name="Neiman D."/>
            <person name="Pearson M."/>
            <person name="Priest M."/>
            <person name="Roberts A."/>
            <person name="Saif S."/>
            <person name="Shea T."/>
            <person name="Sisk P."/>
            <person name="Sykes S."/>
            <person name="Wortman J."/>
            <person name="Nusbaum C."/>
            <person name="Birren B."/>
        </authorList>
    </citation>
    <scope>NUCLEOTIDE SEQUENCE [LARGE SCALE GENOMIC DNA]</scope>
    <source>
        <strain evidence="1 3">ATCC BAA-383</strain>
    </source>
</reference>
<dbReference type="HOGENOM" id="CLU_153667_0_0_9"/>
<accession>R2T6U4</accession>
<dbReference type="NCBIfam" id="NF038335">
    <property type="entry name" value="YPO0640_fam"/>
    <property type="match status" value="1"/>
</dbReference>
<dbReference type="eggNOG" id="ENOG5033E61">
    <property type="taxonomic scope" value="Bacteria"/>
</dbReference>
<protein>
    <recommendedName>
        <fullName evidence="5">Knr4/Smi1-like domain-containing protein</fullName>
    </recommendedName>
</protein>
<reference evidence="2 4" key="2">
    <citation type="submission" date="2013-03" db="EMBL/GenBank/DDBJ databases">
        <title>The Genome Sequence of Enterococcus moraviensis BAA-383 (PacBio/Illumina hybrid assembly).</title>
        <authorList>
            <consortium name="The Broad Institute Genomics Platform"/>
            <consortium name="The Broad Institute Genome Sequencing Center for Infectious Disease"/>
            <person name="Earl A."/>
            <person name="Russ C."/>
            <person name="Gilmore M."/>
            <person name="Surin D."/>
            <person name="Walker B."/>
            <person name="Young S."/>
            <person name="Zeng Q."/>
            <person name="Gargeya S."/>
            <person name="Fitzgerald M."/>
            <person name="Haas B."/>
            <person name="Abouelleil A."/>
            <person name="Allen A.W."/>
            <person name="Alvarado L."/>
            <person name="Arachchi H.M."/>
            <person name="Berlin A.M."/>
            <person name="Chapman S.B."/>
            <person name="Gainer-Dewar J."/>
            <person name="Goldberg J."/>
            <person name="Griggs A."/>
            <person name="Gujja S."/>
            <person name="Hansen M."/>
            <person name="Howarth C."/>
            <person name="Imamovic A."/>
            <person name="Ireland A."/>
            <person name="Larimer J."/>
            <person name="McCowan C."/>
            <person name="Murphy C."/>
            <person name="Pearson M."/>
            <person name="Poon T.W."/>
            <person name="Priest M."/>
            <person name="Roberts A."/>
            <person name="Saif S."/>
            <person name="Shea T."/>
            <person name="Sisk P."/>
            <person name="Sykes S."/>
            <person name="Wortman J."/>
            <person name="Nusbaum C."/>
            <person name="Birren B."/>
        </authorList>
    </citation>
    <scope>NUCLEOTIDE SEQUENCE [LARGE SCALE GENOMIC DNA]</scope>
    <source>
        <strain evidence="2 4">ATCC BAA-383</strain>
    </source>
</reference>
<evidence type="ECO:0000313" key="1">
    <source>
        <dbReference type="EMBL" id="EOI03138.1"/>
    </source>
</evidence>
<dbReference type="Gene3D" id="3.40.1580.10">
    <property type="entry name" value="SMI1/KNR4-like"/>
    <property type="match status" value="1"/>
</dbReference>
<dbReference type="AlphaFoldDB" id="R2T6U4"/>
<dbReference type="Proteomes" id="UP000013781">
    <property type="component" value="Unassembled WGS sequence"/>
</dbReference>
<sequence>MWKKLLKDIIREKKNYEELVNRGVTDNELSSLNEKSLTEFAFKFPVSFTDVLKEINGLEFNGTILYGTDEYLLDSDDGIKQRIYGLIEYNKIWYEVETNKQFIFLGESNISWFVYEKSSNMFCELDNPSGELIEKFNTIEELLEKMLKNALE</sequence>